<reference evidence="1" key="1">
    <citation type="submission" date="2021-06" db="EMBL/GenBank/DDBJ databases">
        <authorList>
            <person name="Kallberg Y."/>
            <person name="Tangrot J."/>
            <person name="Rosling A."/>
        </authorList>
    </citation>
    <scope>NUCLEOTIDE SEQUENCE</scope>
    <source>
        <strain evidence="1">28 12/20/2015</strain>
    </source>
</reference>
<name>A0ACA9M240_9GLOM</name>
<organism evidence="1 2">
    <name type="scientific">Cetraspora pellucida</name>
    <dbReference type="NCBI Taxonomy" id="1433469"/>
    <lineage>
        <taxon>Eukaryota</taxon>
        <taxon>Fungi</taxon>
        <taxon>Fungi incertae sedis</taxon>
        <taxon>Mucoromycota</taxon>
        <taxon>Glomeromycotina</taxon>
        <taxon>Glomeromycetes</taxon>
        <taxon>Diversisporales</taxon>
        <taxon>Gigasporaceae</taxon>
        <taxon>Cetraspora</taxon>
    </lineage>
</organism>
<comment type="caution">
    <text evidence="1">The sequence shown here is derived from an EMBL/GenBank/DDBJ whole genome shotgun (WGS) entry which is preliminary data.</text>
</comment>
<dbReference type="Proteomes" id="UP000789366">
    <property type="component" value="Unassembled WGS sequence"/>
</dbReference>
<keyword evidence="2" id="KW-1185">Reference proteome</keyword>
<protein>
    <submittedName>
        <fullName evidence="1">842_t:CDS:1</fullName>
    </submittedName>
</protein>
<evidence type="ECO:0000313" key="2">
    <source>
        <dbReference type="Proteomes" id="UP000789366"/>
    </source>
</evidence>
<evidence type="ECO:0000313" key="1">
    <source>
        <dbReference type="EMBL" id="CAG8560985.1"/>
    </source>
</evidence>
<dbReference type="EMBL" id="CAJVPW010005828">
    <property type="protein sequence ID" value="CAG8560985.1"/>
    <property type="molecule type" value="Genomic_DNA"/>
</dbReference>
<sequence length="142" mass="16541">MTTEFFTKWPEADALPNCKAELVVSFLVNEITSKHGCLLKIIAKQDTYFKNQVIVNFCQHVEIRYTISTSYYSQTNSQMKRFNYTLYKALARKAQLSVKLNMQTYLAELFSKEKEPTIIINQIVVLIDYLKEVQITALENIK</sequence>
<accession>A0ACA9M240</accession>
<proteinExistence type="predicted"/>
<gene>
    <name evidence="1" type="ORF">SPELUC_LOCUS5603</name>
</gene>